<sequence length="563" mass="65133">MPILFISNNGQVTLHSDSNGENGYYLVPETSEFLEEENYNDKNYNKNSIISNSLHRETLVNINVKNDVLEDYMEVCITYKCRECAYISNDQKEFHQHCLKHLLLENSVTNNISEQTAYVYICSNCSKPFNSSEETKEHMIQAHNYQSDVFGCHEIPETIKTINISIETEQQHSKVKKVFNKKKRKMNEIIQSIDPAGNINNLNYFCRKRNCKYKFTTENDLSIHEKCHLDSELNSGNKRLYQCFECNELFNSWHSCSSHLYKVHKIDCDLLKCPICETYRTSLPLRLENHIRIHSDVRAFTCKYCGKTFKQASQLRNHIIVHADKNGGHKPNWSKSKQCNICFKMYSDSKSLKKHKEEVHSKLRPFVCSICGHASARKAMLLMHQRQHTGQKPYKCQLCIFRTADHNSLRKHMMRHTGVRPYKCPHCDYTAIQSGSYKNHMKIVHPNMEGIYVCNVCNYRTISEDNYIRHISDHLTGLIKDKESEEKEKDCQKSSQSITFLGGGTIFVNQNNTVNDQESMDSSNEYIGENEEHATLEDVVDNGGITIPAELTESNLNNDGTIL</sequence>
<evidence type="ECO:0000256" key="10">
    <source>
        <dbReference type="ARBA" id="ARBA00023242"/>
    </source>
</evidence>
<dbReference type="GO" id="GO:0005634">
    <property type="term" value="C:nucleus"/>
    <property type="evidence" value="ECO:0007669"/>
    <property type="project" value="UniProtKB-SubCell"/>
</dbReference>
<keyword evidence="7" id="KW-0805">Transcription regulation</keyword>
<evidence type="ECO:0000256" key="5">
    <source>
        <dbReference type="ARBA" id="ARBA00022771"/>
    </source>
</evidence>
<evidence type="ECO:0000256" key="8">
    <source>
        <dbReference type="ARBA" id="ARBA00023125"/>
    </source>
</evidence>
<dbReference type="RefSeq" id="XP_002426826.1">
    <property type="nucleotide sequence ID" value="XM_002426781.1"/>
</dbReference>
<dbReference type="EnsemblMetazoa" id="PHUM280440-RA">
    <property type="protein sequence ID" value="PHUM280440-PA"/>
    <property type="gene ID" value="PHUM280440"/>
</dbReference>
<dbReference type="HOGENOM" id="CLU_025007_0_0_1"/>
<organism>
    <name type="scientific">Pediculus humanus subsp. corporis</name>
    <name type="common">Body louse</name>
    <dbReference type="NCBI Taxonomy" id="121224"/>
    <lineage>
        <taxon>Eukaryota</taxon>
        <taxon>Metazoa</taxon>
        <taxon>Ecdysozoa</taxon>
        <taxon>Arthropoda</taxon>
        <taxon>Hexapoda</taxon>
        <taxon>Insecta</taxon>
        <taxon>Pterygota</taxon>
        <taxon>Neoptera</taxon>
        <taxon>Paraneoptera</taxon>
        <taxon>Psocodea</taxon>
        <taxon>Troctomorpha</taxon>
        <taxon>Phthiraptera</taxon>
        <taxon>Anoplura</taxon>
        <taxon>Pediculidae</taxon>
        <taxon>Pediculus</taxon>
    </lineage>
</organism>
<dbReference type="GeneID" id="8229448"/>
<reference evidence="13" key="1">
    <citation type="submission" date="2007-04" db="EMBL/GenBank/DDBJ databases">
        <title>Annotation of Pediculus humanus corporis strain USDA.</title>
        <authorList>
            <person name="Kirkness E."/>
            <person name="Hannick L."/>
            <person name="Hass B."/>
            <person name="Bruggner R."/>
            <person name="Lawson D."/>
            <person name="Bidwell S."/>
            <person name="Joardar V."/>
            <person name="Caler E."/>
            <person name="Walenz B."/>
            <person name="Inman J."/>
            <person name="Schobel S."/>
            <person name="Galinsky K."/>
            <person name="Amedeo P."/>
            <person name="Strausberg R."/>
        </authorList>
    </citation>
    <scope>NUCLEOTIDE SEQUENCE</scope>
    <source>
        <strain evidence="13">USDA</strain>
    </source>
</reference>
<proteinExistence type="inferred from homology"/>
<dbReference type="Gene3D" id="3.30.160.60">
    <property type="entry name" value="Classic Zinc Finger"/>
    <property type="match status" value="4"/>
</dbReference>
<evidence type="ECO:0000256" key="11">
    <source>
        <dbReference type="PROSITE-ProRule" id="PRU00042"/>
    </source>
</evidence>
<evidence type="ECO:0000259" key="12">
    <source>
        <dbReference type="PROSITE" id="PS50157"/>
    </source>
</evidence>
<dbReference type="PROSITE" id="PS50157">
    <property type="entry name" value="ZINC_FINGER_C2H2_2"/>
    <property type="match status" value="7"/>
</dbReference>
<feature type="domain" description="C2H2-type" evidence="12">
    <location>
        <begin position="337"/>
        <end position="365"/>
    </location>
</feature>
<evidence type="ECO:0000313" key="13">
    <source>
        <dbReference type="EMBL" id="EEB14088.1"/>
    </source>
</evidence>
<evidence type="ECO:0000313" key="15">
    <source>
        <dbReference type="Proteomes" id="UP000009046"/>
    </source>
</evidence>
<dbReference type="SMART" id="SM00355">
    <property type="entry name" value="ZnF_C2H2"/>
    <property type="match status" value="11"/>
</dbReference>
<dbReference type="FunFam" id="3.30.160.60:FF:000075">
    <property type="entry name" value="Putative zinc finger protein 536"/>
    <property type="match status" value="1"/>
</dbReference>
<dbReference type="OrthoDB" id="6077919at2759"/>
<comment type="similarity">
    <text evidence="2">Belongs to the krueppel C2H2-type zinc-finger protein family.</text>
</comment>
<reference evidence="14" key="3">
    <citation type="submission" date="2021-02" db="UniProtKB">
        <authorList>
            <consortium name="EnsemblMetazoa"/>
        </authorList>
    </citation>
    <scope>IDENTIFICATION</scope>
    <source>
        <strain evidence="14">USDA</strain>
    </source>
</reference>
<dbReference type="FunCoup" id="E0VL32">
    <property type="interactions" value="352"/>
</dbReference>
<dbReference type="PANTHER" id="PTHR24394">
    <property type="entry name" value="ZINC FINGER PROTEIN"/>
    <property type="match status" value="1"/>
</dbReference>
<evidence type="ECO:0000256" key="2">
    <source>
        <dbReference type="ARBA" id="ARBA00006991"/>
    </source>
</evidence>
<keyword evidence="5 11" id="KW-0863">Zinc-finger</keyword>
<feature type="domain" description="C2H2-type" evidence="12">
    <location>
        <begin position="366"/>
        <end position="393"/>
    </location>
</feature>
<keyword evidence="10" id="KW-0539">Nucleus</keyword>
<evidence type="ECO:0000256" key="9">
    <source>
        <dbReference type="ARBA" id="ARBA00023163"/>
    </source>
</evidence>
<evidence type="ECO:0000256" key="6">
    <source>
        <dbReference type="ARBA" id="ARBA00022833"/>
    </source>
</evidence>
<gene>
    <name evidence="14" type="primary">8229448</name>
    <name evidence="13" type="ORF">Phum_PHUM280440</name>
</gene>
<keyword evidence="9" id="KW-0804">Transcription</keyword>
<evidence type="ECO:0000256" key="4">
    <source>
        <dbReference type="ARBA" id="ARBA00022737"/>
    </source>
</evidence>
<reference evidence="13" key="2">
    <citation type="submission" date="2007-04" db="EMBL/GenBank/DDBJ databases">
        <title>The genome of the human body louse.</title>
        <authorList>
            <consortium name="The Human Body Louse Genome Consortium"/>
            <person name="Kirkness E."/>
            <person name="Walenz B."/>
            <person name="Hass B."/>
            <person name="Bruggner R."/>
            <person name="Strausberg R."/>
        </authorList>
    </citation>
    <scope>NUCLEOTIDE SEQUENCE</scope>
    <source>
        <strain evidence="13">USDA</strain>
    </source>
</reference>
<feature type="domain" description="C2H2-type" evidence="12">
    <location>
        <begin position="120"/>
        <end position="148"/>
    </location>
</feature>
<feature type="domain" description="C2H2-type" evidence="12">
    <location>
        <begin position="394"/>
        <end position="421"/>
    </location>
</feature>
<keyword evidence="8" id="KW-0238">DNA-binding</keyword>
<dbReference type="GO" id="GO:0008270">
    <property type="term" value="F:zinc ion binding"/>
    <property type="evidence" value="ECO:0007669"/>
    <property type="project" value="UniProtKB-KW"/>
</dbReference>
<evidence type="ECO:0000256" key="7">
    <source>
        <dbReference type="ARBA" id="ARBA00023015"/>
    </source>
</evidence>
<dbReference type="SUPFAM" id="SSF57667">
    <property type="entry name" value="beta-beta-alpha zinc fingers"/>
    <property type="match status" value="4"/>
</dbReference>
<accession>E0VL32</accession>
<dbReference type="CTD" id="8229448"/>
<dbReference type="InterPro" id="IPR036236">
    <property type="entry name" value="Znf_C2H2_sf"/>
</dbReference>
<keyword evidence="4" id="KW-0677">Repeat</keyword>
<dbReference type="GO" id="GO:0003677">
    <property type="term" value="F:DNA binding"/>
    <property type="evidence" value="ECO:0007669"/>
    <property type="project" value="UniProtKB-KW"/>
</dbReference>
<dbReference type="PROSITE" id="PS00028">
    <property type="entry name" value="ZINC_FINGER_C2H2_1"/>
    <property type="match status" value="5"/>
</dbReference>
<dbReference type="EMBL" id="AAZO01003259">
    <property type="status" value="NOT_ANNOTATED_CDS"/>
    <property type="molecule type" value="Genomic_DNA"/>
</dbReference>
<name>E0VL32_PEDHC</name>
<evidence type="ECO:0000256" key="1">
    <source>
        <dbReference type="ARBA" id="ARBA00004123"/>
    </source>
</evidence>
<keyword evidence="6" id="KW-0862">Zinc</keyword>
<dbReference type="FunFam" id="3.30.160.60:FF:000417">
    <property type="entry name" value="Zinc finger protein"/>
    <property type="match status" value="1"/>
</dbReference>
<dbReference type="AlphaFoldDB" id="E0VL32"/>
<dbReference type="PANTHER" id="PTHR24394:SF29">
    <property type="entry name" value="MYONEURIN"/>
    <property type="match status" value="1"/>
</dbReference>
<keyword evidence="3" id="KW-0479">Metal-binding</keyword>
<dbReference type="eggNOG" id="KOG1721">
    <property type="taxonomic scope" value="Eukaryota"/>
</dbReference>
<dbReference type="EMBL" id="DS235269">
    <property type="protein sequence ID" value="EEB14088.1"/>
    <property type="molecule type" value="Genomic_DNA"/>
</dbReference>
<dbReference type="KEGG" id="phu:Phum_PHUM280440"/>
<evidence type="ECO:0000256" key="3">
    <source>
        <dbReference type="ARBA" id="ARBA00022723"/>
    </source>
</evidence>
<feature type="domain" description="C2H2-type" evidence="12">
    <location>
        <begin position="300"/>
        <end position="327"/>
    </location>
</feature>
<dbReference type="VEuPathDB" id="VectorBase:PHUM280440"/>
<dbReference type="InterPro" id="IPR013087">
    <property type="entry name" value="Znf_C2H2_type"/>
</dbReference>
<dbReference type="OMA" id="GHCSATK"/>
<protein>
    <submittedName>
        <fullName evidence="13 14">Zinc finger protein, putative</fullName>
    </submittedName>
</protein>
<keyword evidence="15" id="KW-1185">Reference proteome</keyword>
<feature type="domain" description="C2H2-type" evidence="12">
    <location>
        <begin position="204"/>
        <end position="233"/>
    </location>
</feature>
<dbReference type="GO" id="GO:0000981">
    <property type="term" value="F:DNA-binding transcription factor activity, RNA polymerase II-specific"/>
    <property type="evidence" value="ECO:0007669"/>
    <property type="project" value="TreeGrafter"/>
</dbReference>
<comment type="subcellular location">
    <subcellularLocation>
        <location evidence="1">Nucleus</location>
    </subcellularLocation>
</comment>
<evidence type="ECO:0000313" key="14">
    <source>
        <dbReference type="EnsemblMetazoa" id="PHUM280440-PA"/>
    </source>
</evidence>
<feature type="domain" description="C2H2-type" evidence="12">
    <location>
        <begin position="422"/>
        <end position="450"/>
    </location>
</feature>
<dbReference type="InParanoid" id="E0VL32"/>
<dbReference type="FunFam" id="3.30.160.60:FF:000145">
    <property type="entry name" value="Zinc finger protein 574"/>
    <property type="match status" value="1"/>
</dbReference>
<dbReference type="Pfam" id="PF00096">
    <property type="entry name" value="zf-C2H2"/>
    <property type="match status" value="4"/>
</dbReference>
<dbReference type="Proteomes" id="UP000009046">
    <property type="component" value="Unassembled WGS sequence"/>
</dbReference>